<dbReference type="SMART" id="SM00490">
    <property type="entry name" value="HELICc"/>
    <property type="match status" value="1"/>
</dbReference>
<evidence type="ECO:0000256" key="3">
    <source>
        <dbReference type="ARBA" id="ARBA00022806"/>
    </source>
</evidence>
<proteinExistence type="predicted"/>
<evidence type="ECO:0000256" key="4">
    <source>
        <dbReference type="ARBA" id="ARBA00022840"/>
    </source>
</evidence>
<dbReference type="InterPro" id="IPR014001">
    <property type="entry name" value="Helicase_ATP-bd"/>
</dbReference>
<name>A0AAW1QC71_9CHLO</name>
<dbReference type="GO" id="GO:0016787">
    <property type="term" value="F:hydrolase activity"/>
    <property type="evidence" value="ECO:0007669"/>
    <property type="project" value="UniProtKB-KW"/>
</dbReference>
<dbReference type="InterPro" id="IPR027417">
    <property type="entry name" value="P-loop_NTPase"/>
</dbReference>
<keyword evidence="3" id="KW-0347">Helicase</keyword>
<evidence type="ECO:0000259" key="6">
    <source>
        <dbReference type="PROSITE" id="PS51192"/>
    </source>
</evidence>
<sequence>MRDRRDIIGAAQTGSGKTLAFGLPILQALLAEREAGGDAGSGGRASDRQGRGGGALRALVVAPTRELAVQAGHFQELGSILQFITSQRADAGADPDALQTFVFSATLTLPPALRRRVRKGGGGASGSASLEALMASMRFRGKPKVADLTSARRLADRVVEACIRCSEDGRDEALYYLLAAHPGRTLVFVNAVSAARRVAALLALLRLPAAALHASMQQRARLRALDRFRKDDNAVLVASDVAARGLDIAGVRCVVHYQVPASADVYVHRSGRTARAAADGLAVSLVTPREAPRYAALMQALGCELPPDFPVDAALMPAVRSRMRLAVRLDEALRMRSKAAVERGWRQRTAEAADIELSDDEGADAAPRTAPGDERAVAALQQELADALTRPLQPSFSMRR</sequence>
<dbReference type="Gene3D" id="3.40.50.300">
    <property type="entry name" value="P-loop containing nucleotide triphosphate hydrolases"/>
    <property type="match status" value="2"/>
</dbReference>
<dbReference type="InterPro" id="IPR050079">
    <property type="entry name" value="DEAD_box_RNA_helicase"/>
</dbReference>
<dbReference type="PROSITE" id="PS51194">
    <property type="entry name" value="HELICASE_CTER"/>
    <property type="match status" value="1"/>
</dbReference>
<dbReference type="GO" id="GO:0005829">
    <property type="term" value="C:cytosol"/>
    <property type="evidence" value="ECO:0007669"/>
    <property type="project" value="TreeGrafter"/>
</dbReference>
<gene>
    <name evidence="8" type="ORF">WJX81_001386</name>
</gene>
<feature type="compositionally biased region" description="Acidic residues" evidence="5">
    <location>
        <begin position="353"/>
        <end position="363"/>
    </location>
</feature>
<dbReference type="GO" id="GO:0003676">
    <property type="term" value="F:nucleic acid binding"/>
    <property type="evidence" value="ECO:0007669"/>
    <property type="project" value="InterPro"/>
</dbReference>
<comment type="caution">
    <text evidence="8">The sequence shown here is derived from an EMBL/GenBank/DDBJ whole genome shotgun (WGS) entry which is preliminary data.</text>
</comment>
<dbReference type="PANTHER" id="PTHR47959:SF1">
    <property type="entry name" value="ATP-DEPENDENT RNA HELICASE DBPA"/>
    <property type="match status" value="1"/>
</dbReference>
<dbReference type="CDD" id="cd18787">
    <property type="entry name" value="SF2_C_DEAD"/>
    <property type="match status" value="1"/>
</dbReference>
<evidence type="ECO:0000313" key="8">
    <source>
        <dbReference type="EMBL" id="KAK9818992.1"/>
    </source>
</evidence>
<dbReference type="GO" id="GO:0003724">
    <property type="term" value="F:RNA helicase activity"/>
    <property type="evidence" value="ECO:0007669"/>
    <property type="project" value="TreeGrafter"/>
</dbReference>
<feature type="region of interest" description="Disordered" evidence="5">
    <location>
        <begin position="352"/>
        <end position="374"/>
    </location>
</feature>
<dbReference type="PANTHER" id="PTHR47959">
    <property type="entry name" value="ATP-DEPENDENT RNA HELICASE RHLE-RELATED"/>
    <property type="match status" value="1"/>
</dbReference>
<dbReference type="AlphaFoldDB" id="A0AAW1QC71"/>
<evidence type="ECO:0000256" key="2">
    <source>
        <dbReference type="ARBA" id="ARBA00022801"/>
    </source>
</evidence>
<dbReference type="PROSITE" id="PS51192">
    <property type="entry name" value="HELICASE_ATP_BIND_1"/>
    <property type="match status" value="1"/>
</dbReference>
<dbReference type="Proteomes" id="UP001445335">
    <property type="component" value="Unassembled WGS sequence"/>
</dbReference>
<dbReference type="Pfam" id="PF00271">
    <property type="entry name" value="Helicase_C"/>
    <property type="match status" value="1"/>
</dbReference>
<accession>A0AAW1QC71</accession>
<dbReference type="SUPFAM" id="SSF52540">
    <property type="entry name" value="P-loop containing nucleoside triphosphate hydrolases"/>
    <property type="match status" value="1"/>
</dbReference>
<evidence type="ECO:0000313" key="9">
    <source>
        <dbReference type="Proteomes" id="UP001445335"/>
    </source>
</evidence>
<keyword evidence="2" id="KW-0378">Hydrolase</keyword>
<keyword evidence="9" id="KW-1185">Reference proteome</keyword>
<keyword evidence="1" id="KW-0547">Nucleotide-binding</keyword>
<dbReference type="EMBL" id="JALJOU010000135">
    <property type="protein sequence ID" value="KAK9818992.1"/>
    <property type="molecule type" value="Genomic_DNA"/>
</dbReference>
<dbReference type="Pfam" id="PF00270">
    <property type="entry name" value="DEAD"/>
    <property type="match status" value="1"/>
</dbReference>
<dbReference type="InterPro" id="IPR011545">
    <property type="entry name" value="DEAD/DEAH_box_helicase_dom"/>
</dbReference>
<dbReference type="InterPro" id="IPR001650">
    <property type="entry name" value="Helicase_C-like"/>
</dbReference>
<evidence type="ECO:0000256" key="1">
    <source>
        <dbReference type="ARBA" id="ARBA00022741"/>
    </source>
</evidence>
<organism evidence="8 9">
    <name type="scientific">Elliptochloris bilobata</name>
    <dbReference type="NCBI Taxonomy" id="381761"/>
    <lineage>
        <taxon>Eukaryota</taxon>
        <taxon>Viridiplantae</taxon>
        <taxon>Chlorophyta</taxon>
        <taxon>core chlorophytes</taxon>
        <taxon>Trebouxiophyceae</taxon>
        <taxon>Trebouxiophyceae incertae sedis</taxon>
        <taxon>Elliptochloris clade</taxon>
        <taxon>Elliptochloris</taxon>
    </lineage>
</organism>
<feature type="domain" description="Helicase ATP-binding" evidence="6">
    <location>
        <begin position="1"/>
        <end position="70"/>
    </location>
</feature>
<feature type="domain" description="Helicase C-terminal" evidence="7">
    <location>
        <begin position="169"/>
        <end position="317"/>
    </location>
</feature>
<dbReference type="GO" id="GO:0005524">
    <property type="term" value="F:ATP binding"/>
    <property type="evidence" value="ECO:0007669"/>
    <property type="project" value="UniProtKB-KW"/>
</dbReference>
<evidence type="ECO:0000259" key="7">
    <source>
        <dbReference type="PROSITE" id="PS51194"/>
    </source>
</evidence>
<evidence type="ECO:0000256" key="5">
    <source>
        <dbReference type="SAM" id="MobiDB-lite"/>
    </source>
</evidence>
<reference evidence="8 9" key="1">
    <citation type="journal article" date="2024" name="Nat. Commun.">
        <title>Phylogenomics reveals the evolutionary origins of lichenization in chlorophyte algae.</title>
        <authorList>
            <person name="Puginier C."/>
            <person name="Libourel C."/>
            <person name="Otte J."/>
            <person name="Skaloud P."/>
            <person name="Haon M."/>
            <person name="Grisel S."/>
            <person name="Petersen M."/>
            <person name="Berrin J.G."/>
            <person name="Delaux P.M."/>
            <person name="Dal Grande F."/>
            <person name="Keller J."/>
        </authorList>
    </citation>
    <scope>NUCLEOTIDE SEQUENCE [LARGE SCALE GENOMIC DNA]</scope>
    <source>
        <strain evidence="8 9">SAG 245.80</strain>
    </source>
</reference>
<keyword evidence="4" id="KW-0067">ATP-binding</keyword>
<protein>
    <submittedName>
        <fullName evidence="8">Uncharacterized protein</fullName>
    </submittedName>
</protein>